<keyword evidence="2" id="KW-1185">Reference proteome</keyword>
<accession>A0A2T4U9S0</accession>
<sequence length="102" mass="11997">MNIRMDNKTRTWIENQGGICTVNLVAYPGQVNNKRLLVDFECSTEPPHNLEDYYRLELDGAALYFHKKLEQKKKDVELRVSGREPFEYLEVKGFKRLFTEAV</sequence>
<organism evidence="1 2">
    <name type="scientific">Alkalicoccus saliphilus</name>
    <dbReference type="NCBI Taxonomy" id="200989"/>
    <lineage>
        <taxon>Bacteria</taxon>
        <taxon>Bacillati</taxon>
        <taxon>Bacillota</taxon>
        <taxon>Bacilli</taxon>
        <taxon>Bacillales</taxon>
        <taxon>Bacillaceae</taxon>
        <taxon>Alkalicoccus</taxon>
    </lineage>
</organism>
<dbReference type="Proteomes" id="UP000240509">
    <property type="component" value="Unassembled WGS sequence"/>
</dbReference>
<dbReference type="AlphaFoldDB" id="A0A2T4U9S0"/>
<comment type="caution">
    <text evidence="1">The sequence shown here is derived from an EMBL/GenBank/DDBJ whole genome shotgun (WGS) entry which is preliminary data.</text>
</comment>
<name>A0A2T4U9S0_9BACI</name>
<proteinExistence type="predicted"/>
<dbReference type="EMBL" id="PZJJ01000002">
    <property type="protein sequence ID" value="PTL40137.1"/>
    <property type="molecule type" value="Genomic_DNA"/>
</dbReference>
<reference evidence="1 2" key="1">
    <citation type="submission" date="2018-03" db="EMBL/GenBank/DDBJ databases">
        <title>Alkalicoccus saliphilus sp. nov., isolated from a mineral pool.</title>
        <authorList>
            <person name="Zhao B."/>
        </authorList>
    </citation>
    <scope>NUCLEOTIDE SEQUENCE [LARGE SCALE GENOMIC DNA]</scope>
    <source>
        <strain evidence="1 2">6AG</strain>
    </source>
</reference>
<dbReference type="OrthoDB" id="2966896at2"/>
<protein>
    <submittedName>
        <fullName evidence="1">Uncharacterized protein</fullName>
    </submittedName>
</protein>
<evidence type="ECO:0000313" key="2">
    <source>
        <dbReference type="Proteomes" id="UP000240509"/>
    </source>
</evidence>
<gene>
    <name evidence="1" type="ORF">C6Y45_01800</name>
</gene>
<evidence type="ECO:0000313" key="1">
    <source>
        <dbReference type="EMBL" id="PTL40137.1"/>
    </source>
</evidence>
<dbReference type="RefSeq" id="WP_107583314.1">
    <property type="nucleotide sequence ID" value="NZ_PZJJ01000002.1"/>
</dbReference>